<dbReference type="RefSeq" id="WP_036577585.1">
    <property type="nucleotide sequence ID" value="NZ_JAIFZM010000001.1"/>
</dbReference>
<dbReference type="EMBL" id="JAIFZM010000001">
    <property type="protein sequence ID" value="MCG3417854.1"/>
    <property type="molecule type" value="Genomic_DNA"/>
</dbReference>
<evidence type="ECO:0000256" key="1">
    <source>
        <dbReference type="SAM" id="Phobius"/>
    </source>
</evidence>
<organism evidence="2 3">
    <name type="scientific">Oceanobacillus jordanicus</name>
    <dbReference type="NCBI Taxonomy" id="2867266"/>
    <lineage>
        <taxon>Bacteria</taxon>
        <taxon>Bacillati</taxon>
        <taxon>Bacillota</taxon>
        <taxon>Bacilli</taxon>
        <taxon>Bacillales</taxon>
        <taxon>Bacillaceae</taxon>
        <taxon>Oceanobacillus</taxon>
    </lineage>
</organism>
<dbReference type="AlphaFoldDB" id="A0AAW5B2N4"/>
<keyword evidence="1" id="KW-0812">Transmembrane</keyword>
<dbReference type="InterPro" id="IPR018672">
    <property type="entry name" value="DUF2140"/>
</dbReference>
<accession>A0AAW5B2N4</accession>
<evidence type="ECO:0000313" key="3">
    <source>
        <dbReference type="Proteomes" id="UP001199631"/>
    </source>
</evidence>
<gene>
    <name evidence="2" type="ORF">K3T81_01715</name>
</gene>
<keyword evidence="3" id="KW-1185">Reference proteome</keyword>
<dbReference type="Proteomes" id="UP001199631">
    <property type="component" value="Unassembled WGS sequence"/>
</dbReference>
<evidence type="ECO:0000313" key="2">
    <source>
        <dbReference type="EMBL" id="MCG3417854.1"/>
    </source>
</evidence>
<reference evidence="2 3" key="1">
    <citation type="journal article" date="2022" name="Evol. Bioinform. Online">
        <title>Draft Genome Sequence of Oceanobacillus jordanicus Strain GSFE11, a Halotolerant Plant Growth-Promoting Bacterial Endophyte Isolated From the Jordan Valley.</title>
        <authorList>
            <person name="Alhindi T."/>
            <person name="Albdaiwi R."/>
        </authorList>
    </citation>
    <scope>NUCLEOTIDE SEQUENCE [LARGE SCALE GENOMIC DNA]</scope>
    <source>
        <strain evidence="2 3">GSFE11</strain>
    </source>
</reference>
<keyword evidence="1" id="KW-1133">Transmembrane helix</keyword>
<keyword evidence="1" id="KW-0472">Membrane</keyword>
<proteinExistence type="predicted"/>
<feature type="transmembrane region" description="Helical" evidence="1">
    <location>
        <begin position="21"/>
        <end position="40"/>
    </location>
</feature>
<dbReference type="Pfam" id="PF09911">
    <property type="entry name" value="DUF2140"/>
    <property type="match status" value="1"/>
</dbReference>
<comment type="caution">
    <text evidence="2">The sequence shown here is derived from an EMBL/GenBank/DDBJ whole genome shotgun (WGS) entry which is preliminary data.</text>
</comment>
<sequence>MTDRKERRKVKSKWKKLFYSLLAINVVVVVILLALIFWPVPDASYPENEATSQDESSEFVVRTTKQNLNDLINAYTDQLLKGTSHHYRIELDEDVHLIGELPVFSATVPLSAHLEPLVQENGDIILKQKSISIGLLELPNRKIMEYIGKYLPMPDWVTVNPKEEEIYVAVTEMDIRSNFEVGVEHIDLEANNLAFRIRIPYQTLGID</sequence>
<protein>
    <submittedName>
        <fullName evidence="2">YpmS family protein</fullName>
    </submittedName>
</protein>
<name>A0AAW5B2N4_9BACI</name>